<dbReference type="FunFam" id="2.120.10.30:FF:000045">
    <property type="entry name" value="Blast:Protein yellow"/>
    <property type="match status" value="1"/>
</dbReference>
<dbReference type="EMBL" id="JAJJHW010002585">
    <property type="protein sequence ID" value="KAH8370599.1"/>
    <property type="molecule type" value="Genomic_DNA"/>
</dbReference>
<evidence type="ECO:0000256" key="1">
    <source>
        <dbReference type="ARBA" id="ARBA00004613"/>
    </source>
</evidence>
<dbReference type="PANTHER" id="PTHR10009">
    <property type="entry name" value="PROTEIN YELLOW-RELATED"/>
    <property type="match status" value="1"/>
</dbReference>
<feature type="signal peptide" evidence="6">
    <location>
        <begin position="1"/>
        <end position="26"/>
    </location>
</feature>
<dbReference type="AlphaFoldDB" id="A0AAD4JZ64"/>
<name>A0AAD4JZ64_9MUSC</name>
<keyword evidence="5" id="KW-0325">Glycoprotein</keyword>
<comment type="caution">
    <text evidence="7">The sequence shown here is derived from an EMBL/GenBank/DDBJ whole genome shotgun (WGS) entry which is preliminary data.</text>
</comment>
<dbReference type="PRINTS" id="PR01366">
    <property type="entry name" value="ROYALJELLY"/>
</dbReference>
<comment type="subcellular location">
    <subcellularLocation>
        <location evidence="1">Secreted</location>
    </subcellularLocation>
</comment>
<dbReference type="GO" id="GO:0005576">
    <property type="term" value="C:extracellular region"/>
    <property type="evidence" value="ECO:0007669"/>
    <property type="project" value="UniProtKB-SubCell"/>
</dbReference>
<protein>
    <recommendedName>
        <fullName evidence="9">Major royal jelly protein 1</fullName>
    </recommendedName>
</protein>
<evidence type="ECO:0000313" key="7">
    <source>
        <dbReference type="EMBL" id="KAH8370599.1"/>
    </source>
</evidence>
<evidence type="ECO:0000313" key="8">
    <source>
        <dbReference type="Proteomes" id="UP001200034"/>
    </source>
</evidence>
<dbReference type="PANTHER" id="PTHR10009:SF7">
    <property type="entry name" value="GH10609P-RELATED"/>
    <property type="match status" value="1"/>
</dbReference>
<dbReference type="InterPro" id="IPR017996">
    <property type="entry name" value="MRJP/yellow-related"/>
</dbReference>
<proteinExistence type="inferred from homology"/>
<keyword evidence="8" id="KW-1185">Reference proteome</keyword>
<evidence type="ECO:0000256" key="5">
    <source>
        <dbReference type="ARBA" id="ARBA00023180"/>
    </source>
</evidence>
<sequence>MIRPREILLPLLLFTLLCLFFEPALSQRSYTGGDNASRAPGGLRPVRTVETVHRWQQLEYGFANPQDRQEAEAAGNLVPENGTPIDVQAHYLPNGQARIFTTIPRFVTGIPYTLATVSDQQGNNGPQLQPYPNFAWHNNNGDNCDRITSAFRVSINECNQMWVIDSGNVGGVQHCAPQLLQFDLNTDTLMHRFRFPNNTYTPGASLFIAPNLFVQDPPPRGNCARTMIYVPDVTFHGLVVYDHTANAAWRVEHRFMYPDPDHGLHTIAGESFTLMDGIFTVNNDKRNLYFHPLASVSEYAVPLSVLNARENWANGVDAMADQFRLLGRRKSECATSAIDSRNNLYCVTFNPIKLFAWNVNTPYTTRNFGNLPAKSDDLQFVSGMKVVRNNGGQEELWMFSNRFQKIASGTLNANEVNFRVLRRPLDDIHSGVFFASDDDLTNRLIFT</sequence>
<dbReference type="InterPro" id="IPR011042">
    <property type="entry name" value="6-blade_b-propeller_TolB-like"/>
</dbReference>
<organism evidence="7 8">
    <name type="scientific">Drosophila rubida</name>
    <dbReference type="NCBI Taxonomy" id="30044"/>
    <lineage>
        <taxon>Eukaryota</taxon>
        <taxon>Metazoa</taxon>
        <taxon>Ecdysozoa</taxon>
        <taxon>Arthropoda</taxon>
        <taxon>Hexapoda</taxon>
        <taxon>Insecta</taxon>
        <taxon>Pterygota</taxon>
        <taxon>Neoptera</taxon>
        <taxon>Endopterygota</taxon>
        <taxon>Diptera</taxon>
        <taxon>Brachycera</taxon>
        <taxon>Muscomorpha</taxon>
        <taxon>Ephydroidea</taxon>
        <taxon>Drosophilidae</taxon>
        <taxon>Drosophila</taxon>
    </lineage>
</organism>
<dbReference type="Proteomes" id="UP001200034">
    <property type="component" value="Unassembled WGS sequence"/>
</dbReference>
<comment type="similarity">
    <text evidence="2">Belongs to the major royal jelly protein family.</text>
</comment>
<feature type="chain" id="PRO_5042208666" description="Major royal jelly protein 1" evidence="6">
    <location>
        <begin position="27"/>
        <end position="447"/>
    </location>
</feature>
<accession>A0AAD4JZ64</accession>
<dbReference type="Pfam" id="PF03022">
    <property type="entry name" value="MRJP"/>
    <property type="match status" value="1"/>
</dbReference>
<evidence type="ECO:0000256" key="2">
    <source>
        <dbReference type="ARBA" id="ARBA00009127"/>
    </source>
</evidence>
<dbReference type="Gene3D" id="2.120.10.30">
    <property type="entry name" value="TolB, C-terminal domain"/>
    <property type="match status" value="1"/>
</dbReference>
<keyword evidence="4 6" id="KW-0732">Signal</keyword>
<reference evidence="7" key="1">
    <citation type="journal article" date="2021" name="Mol. Ecol. Resour.">
        <title>Phylogenomic analyses of the genus Drosophila reveals genomic signals of climate adaptation.</title>
        <authorList>
            <person name="Li F."/>
            <person name="Rane R.V."/>
            <person name="Luria V."/>
            <person name="Xiong Z."/>
            <person name="Chen J."/>
            <person name="Li Z."/>
            <person name="Catullo R.A."/>
            <person name="Griffin P.C."/>
            <person name="Schiffer M."/>
            <person name="Pearce S."/>
            <person name="Lee S.F."/>
            <person name="McElroy K."/>
            <person name="Stocker A."/>
            <person name="Shirriffs J."/>
            <person name="Cockerell F."/>
            <person name="Coppin C."/>
            <person name="Sgro C.M."/>
            <person name="Karger A."/>
            <person name="Cain J.W."/>
            <person name="Weber J.A."/>
            <person name="Santpere G."/>
            <person name="Kirschner M.W."/>
            <person name="Hoffmann A.A."/>
            <person name="Oakeshott J.G."/>
            <person name="Zhang G."/>
        </authorList>
    </citation>
    <scope>NUCLEOTIDE SEQUENCE</scope>
    <source>
        <strain evidence="7">BGI-SZ-2011g</strain>
    </source>
</reference>
<evidence type="ECO:0000256" key="6">
    <source>
        <dbReference type="SAM" id="SignalP"/>
    </source>
</evidence>
<gene>
    <name evidence="7" type="ORF">KR093_004275</name>
</gene>
<keyword evidence="3" id="KW-0964">Secreted</keyword>
<evidence type="ECO:0000256" key="4">
    <source>
        <dbReference type="ARBA" id="ARBA00022729"/>
    </source>
</evidence>
<evidence type="ECO:0000256" key="3">
    <source>
        <dbReference type="ARBA" id="ARBA00022525"/>
    </source>
</evidence>
<evidence type="ECO:0008006" key="9">
    <source>
        <dbReference type="Google" id="ProtNLM"/>
    </source>
</evidence>